<keyword evidence="4" id="KW-1185">Reference proteome</keyword>
<evidence type="ECO:0008006" key="5">
    <source>
        <dbReference type="Google" id="ProtNLM"/>
    </source>
</evidence>
<gene>
    <name evidence="3" type="ORF">ASPTUDRAFT_676694</name>
</gene>
<sequence>MVWFWCGFFWCGGKAERERGCGGGFTSLYLYCMDDGVRWAVGGPPGWDEAHHRRQQGGSRGWDGPTSGRKVGPVVAGERQAVLSLATAISRQPVDPFSSSKRGARNGLKKNGRG</sequence>
<reference evidence="4" key="1">
    <citation type="journal article" date="2017" name="Genome Biol.">
        <title>Comparative genomics reveals high biological diversity and specific adaptations in the industrially and medically important fungal genus Aspergillus.</title>
        <authorList>
            <person name="de Vries R.P."/>
            <person name="Riley R."/>
            <person name="Wiebenga A."/>
            <person name="Aguilar-Osorio G."/>
            <person name="Amillis S."/>
            <person name="Uchima C.A."/>
            <person name="Anderluh G."/>
            <person name="Asadollahi M."/>
            <person name="Askin M."/>
            <person name="Barry K."/>
            <person name="Battaglia E."/>
            <person name="Bayram O."/>
            <person name="Benocci T."/>
            <person name="Braus-Stromeyer S.A."/>
            <person name="Caldana C."/>
            <person name="Canovas D."/>
            <person name="Cerqueira G.C."/>
            <person name="Chen F."/>
            <person name="Chen W."/>
            <person name="Choi C."/>
            <person name="Clum A."/>
            <person name="Dos Santos R.A."/>
            <person name="Damasio A.R."/>
            <person name="Diallinas G."/>
            <person name="Emri T."/>
            <person name="Fekete E."/>
            <person name="Flipphi M."/>
            <person name="Freyberg S."/>
            <person name="Gallo A."/>
            <person name="Gournas C."/>
            <person name="Habgood R."/>
            <person name="Hainaut M."/>
            <person name="Harispe M.L."/>
            <person name="Henrissat B."/>
            <person name="Hilden K.S."/>
            <person name="Hope R."/>
            <person name="Hossain A."/>
            <person name="Karabika E."/>
            <person name="Karaffa L."/>
            <person name="Karanyi Z."/>
            <person name="Krasevec N."/>
            <person name="Kuo A."/>
            <person name="Kusch H."/>
            <person name="LaButti K."/>
            <person name="Lagendijk E.L."/>
            <person name="Lapidus A."/>
            <person name="Levasseur A."/>
            <person name="Lindquist E."/>
            <person name="Lipzen A."/>
            <person name="Logrieco A.F."/>
            <person name="MacCabe A."/>
            <person name="Maekelae M.R."/>
            <person name="Malavazi I."/>
            <person name="Melin P."/>
            <person name="Meyer V."/>
            <person name="Mielnichuk N."/>
            <person name="Miskei M."/>
            <person name="Molnar A.P."/>
            <person name="Mule G."/>
            <person name="Ngan C.Y."/>
            <person name="Orejas M."/>
            <person name="Orosz E."/>
            <person name="Ouedraogo J.P."/>
            <person name="Overkamp K.M."/>
            <person name="Park H.-S."/>
            <person name="Perrone G."/>
            <person name="Piumi F."/>
            <person name="Punt P.J."/>
            <person name="Ram A.F."/>
            <person name="Ramon A."/>
            <person name="Rauscher S."/>
            <person name="Record E."/>
            <person name="Riano-Pachon D.M."/>
            <person name="Robert V."/>
            <person name="Roehrig J."/>
            <person name="Ruller R."/>
            <person name="Salamov A."/>
            <person name="Salih N.S."/>
            <person name="Samson R.A."/>
            <person name="Sandor E."/>
            <person name="Sanguinetti M."/>
            <person name="Schuetze T."/>
            <person name="Sepcic K."/>
            <person name="Shelest E."/>
            <person name="Sherlock G."/>
            <person name="Sophianopoulou V."/>
            <person name="Squina F.M."/>
            <person name="Sun H."/>
            <person name="Susca A."/>
            <person name="Todd R.B."/>
            <person name="Tsang A."/>
            <person name="Unkles S.E."/>
            <person name="van de Wiele N."/>
            <person name="van Rossen-Uffink D."/>
            <person name="Oliveira J.V."/>
            <person name="Vesth T.C."/>
            <person name="Visser J."/>
            <person name="Yu J.-H."/>
            <person name="Zhou M."/>
            <person name="Andersen M.R."/>
            <person name="Archer D.B."/>
            <person name="Baker S.E."/>
            <person name="Benoit I."/>
            <person name="Brakhage A.A."/>
            <person name="Braus G.H."/>
            <person name="Fischer R."/>
            <person name="Frisvad J.C."/>
            <person name="Goldman G.H."/>
            <person name="Houbraken J."/>
            <person name="Oakley B."/>
            <person name="Pocsi I."/>
            <person name="Scazzocchio C."/>
            <person name="Seiboth B."/>
            <person name="vanKuyk P.A."/>
            <person name="Wortman J."/>
            <person name="Dyer P.S."/>
            <person name="Grigoriev I.V."/>
        </authorList>
    </citation>
    <scope>NUCLEOTIDE SEQUENCE [LARGE SCALE GENOMIC DNA]</scope>
    <source>
        <strain evidence="4">CBS 134.48</strain>
    </source>
</reference>
<evidence type="ECO:0000256" key="1">
    <source>
        <dbReference type="SAM" id="MobiDB-lite"/>
    </source>
</evidence>
<dbReference type="Proteomes" id="UP000184304">
    <property type="component" value="Unassembled WGS sequence"/>
</dbReference>
<name>A0A1L9MZV5_ASPTC</name>
<feature type="compositionally biased region" description="Basic residues" evidence="1">
    <location>
        <begin position="102"/>
        <end position="114"/>
    </location>
</feature>
<evidence type="ECO:0000313" key="3">
    <source>
        <dbReference type="EMBL" id="OJI82577.1"/>
    </source>
</evidence>
<keyword evidence="2" id="KW-0732">Signal</keyword>
<evidence type="ECO:0000256" key="2">
    <source>
        <dbReference type="SAM" id="SignalP"/>
    </source>
</evidence>
<protein>
    <recommendedName>
        <fullName evidence="5">Secreted protein</fullName>
    </recommendedName>
</protein>
<proteinExistence type="predicted"/>
<feature type="chain" id="PRO_5012159950" description="Secreted protein" evidence="2">
    <location>
        <begin position="16"/>
        <end position="114"/>
    </location>
</feature>
<dbReference type="AlphaFoldDB" id="A0A1L9MZV5"/>
<feature type="region of interest" description="Disordered" evidence="1">
    <location>
        <begin position="48"/>
        <end position="71"/>
    </location>
</feature>
<organism evidence="3 4">
    <name type="scientific">Aspergillus tubingensis (strain CBS 134.48)</name>
    <dbReference type="NCBI Taxonomy" id="767770"/>
    <lineage>
        <taxon>Eukaryota</taxon>
        <taxon>Fungi</taxon>
        <taxon>Dikarya</taxon>
        <taxon>Ascomycota</taxon>
        <taxon>Pezizomycotina</taxon>
        <taxon>Eurotiomycetes</taxon>
        <taxon>Eurotiomycetidae</taxon>
        <taxon>Eurotiales</taxon>
        <taxon>Aspergillaceae</taxon>
        <taxon>Aspergillus</taxon>
        <taxon>Aspergillus subgen. Circumdati</taxon>
    </lineage>
</organism>
<feature type="signal peptide" evidence="2">
    <location>
        <begin position="1"/>
        <end position="15"/>
    </location>
</feature>
<evidence type="ECO:0000313" key="4">
    <source>
        <dbReference type="Proteomes" id="UP000184304"/>
    </source>
</evidence>
<accession>A0A1L9MZV5</accession>
<feature type="region of interest" description="Disordered" evidence="1">
    <location>
        <begin position="92"/>
        <end position="114"/>
    </location>
</feature>
<dbReference type="EMBL" id="KV878204">
    <property type="protein sequence ID" value="OJI82577.1"/>
    <property type="molecule type" value="Genomic_DNA"/>
</dbReference>
<dbReference type="VEuPathDB" id="FungiDB:ASPTUDRAFT_676694"/>